<dbReference type="Gene3D" id="3.30.457.10">
    <property type="entry name" value="Copper amine oxidase-like, N-terminal domain"/>
    <property type="match status" value="1"/>
</dbReference>
<dbReference type="InterPro" id="IPR036582">
    <property type="entry name" value="Mao_N_sf"/>
</dbReference>
<evidence type="ECO:0000256" key="2">
    <source>
        <dbReference type="SAM" id="SignalP"/>
    </source>
</evidence>
<sequence length="444" mass="50315">MKHILKFLSLVMALAVMLSAPMASFARGGNLDAKEKLSIGEALDMYVNEDEDDDDEDEDNDDEMDLEKLLSKDDILKIVKGLADGRVVKMKLDEDDDTYIYEIEVKGQGAEYEIEIDAVTGQVLEMEVDEEDAEEEDKSLPEAITEDEATRIALEAVGGTLLEIEADDLDEEDGKYEVKIMLDGVEHEVEINAFTGEIMEIDQKEMDNEDEDADDEDGKDAPAWGHIKNDLQLQRRVLKEKMKSIREQMDEFEKSMEDALEMGDPESVESFQKMIGDFQTEMEMQKLMSKQMVRDMQEMMRNKYSADEWEMLEKNKEEIGDIPGIRVMPAESILMPEGNLKFDVPPVIKNSRMLVPIRAISEALDAEVSWDNDTRTATIVTDEHTIVIAVSNETILVNGEPVETDVPAEIIKGRIVVPLRFIIENMGLDIEWDQETETAEILGQ</sequence>
<accession>A0ABS4KMP3</accession>
<feature type="domain" description="PepSY" evidence="3">
    <location>
        <begin position="70"/>
        <end position="127"/>
    </location>
</feature>
<feature type="coiled-coil region" evidence="1">
    <location>
        <begin position="228"/>
        <end position="262"/>
    </location>
</feature>
<comment type="caution">
    <text evidence="5">The sequence shown here is derived from an EMBL/GenBank/DDBJ whole genome shotgun (WGS) entry which is preliminary data.</text>
</comment>
<feature type="signal peptide" evidence="2">
    <location>
        <begin position="1"/>
        <end position="25"/>
    </location>
</feature>
<dbReference type="InterPro" id="IPR012854">
    <property type="entry name" value="Cu_amine_oxidase-like_N"/>
</dbReference>
<feature type="chain" id="PRO_5045327995" evidence="2">
    <location>
        <begin position="26"/>
        <end position="444"/>
    </location>
</feature>
<dbReference type="RefSeq" id="WP_209662092.1">
    <property type="nucleotide sequence ID" value="NZ_JAGGLI010000062.1"/>
</dbReference>
<feature type="domain" description="Copper amine oxidase-like N-terminal" evidence="4">
    <location>
        <begin position="339"/>
        <end position="441"/>
    </location>
</feature>
<feature type="domain" description="PepSY" evidence="3">
    <location>
        <begin position="143"/>
        <end position="201"/>
    </location>
</feature>
<keyword evidence="1" id="KW-0175">Coiled coil</keyword>
<organism evidence="5 6">
    <name type="scientific">Acetoanaerobium pronyense</name>
    <dbReference type="NCBI Taxonomy" id="1482736"/>
    <lineage>
        <taxon>Bacteria</taxon>
        <taxon>Bacillati</taxon>
        <taxon>Bacillota</taxon>
        <taxon>Clostridia</taxon>
        <taxon>Peptostreptococcales</taxon>
        <taxon>Filifactoraceae</taxon>
        <taxon>Acetoanaerobium</taxon>
    </lineage>
</organism>
<dbReference type="Gene3D" id="3.10.450.40">
    <property type="match status" value="2"/>
</dbReference>
<proteinExistence type="predicted"/>
<evidence type="ECO:0000313" key="6">
    <source>
        <dbReference type="Proteomes" id="UP001314903"/>
    </source>
</evidence>
<keyword evidence="6" id="KW-1185">Reference proteome</keyword>
<dbReference type="EMBL" id="JAGGLI010000062">
    <property type="protein sequence ID" value="MBP2029043.1"/>
    <property type="molecule type" value="Genomic_DNA"/>
</dbReference>
<protein>
    <submittedName>
        <fullName evidence="5">Membrane protein YkoI</fullName>
    </submittedName>
</protein>
<dbReference type="Pfam" id="PF03413">
    <property type="entry name" value="PepSY"/>
    <property type="match status" value="2"/>
</dbReference>
<dbReference type="Proteomes" id="UP001314903">
    <property type="component" value="Unassembled WGS sequence"/>
</dbReference>
<evidence type="ECO:0000256" key="1">
    <source>
        <dbReference type="SAM" id="Coils"/>
    </source>
</evidence>
<evidence type="ECO:0000259" key="4">
    <source>
        <dbReference type="Pfam" id="PF07833"/>
    </source>
</evidence>
<dbReference type="SUPFAM" id="SSF55383">
    <property type="entry name" value="Copper amine oxidase, domain N"/>
    <property type="match status" value="1"/>
</dbReference>
<name>A0ABS4KMP3_9FIRM</name>
<dbReference type="InterPro" id="IPR025711">
    <property type="entry name" value="PepSY"/>
</dbReference>
<keyword evidence="2" id="KW-0732">Signal</keyword>
<dbReference type="Pfam" id="PF07833">
    <property type="entry name" value="Cu_amine_oxidN1"/>
    <property type="match status" value="1"/>
</dbReference>
<evidence type="ECO:0000259" key="3">
    <source>
        <dbReference type="Pfam" id="PF03413"/>
    </source>
</evidence>
<gene>
    <name evidence="5" type="ORF">J2Z35_002881</name>
</gene>
<reference evidence="5 6" key="1">
    <citation type="submission" date="2021-03" db="EMBL/GenBank/DDBJ databases">
        <title>Genomic Encyclopedia of Type Strains, Phase IV (KMG-IV): sequencing the most valuable type-strain genomes for metagenomic binning, comparative biology and taxonomic classification.</title>
        <authorList>
            <person name="Goeker M."/>
        </authorList>
    </citation>
    <scope>NUCLEOTIDE SEQUENCE [LARGE SCALE GENOMIC DNA]</scope>
    <source>
        <strain evidence="5 6">DSM 27512</strain>
    </source>
</reference>
<evidence type="ECO:0000313" key="5">
    <source>
        <dbReference type="EMBL" id="MBP2029043.1"/>
    </source>
</evidence>